<gene>
    <name evidence="3" type="ORF">FB550_11286</name>
</gene>
<feature type="domain" description="DUF418" evidence="2">
    <location>
        <begin position="165"/>
        <end position="325"/>
    </location>
</feature>
<feature type="transmembrane region" description="Helical" evidence="1">
    <location>
        <begin position="177"/>
        <end position="197"/>
    </location>
</feature>
<dbReference type="EMBL" id="VIVN01000012">
    <property type="protein sequence ID" value="TWD95724.1"/>
    <property type="molecule type" value="Genomic_DNA"/>
</dbReference>
<comment type="caution">
    <text evidence="3">The sequence shown here is derived from an EMBL/GenBank/DDBJ whole genome shotgun (WGS) entry which is preliminary data.</text>
</comment>
<accession>A0A561CXF0</accession>
<name>A0A561CXF0_9BACI</name>
<dbReference type="InterPro" id="IPR052529">
    <property type="entry name" value="Bact_Transport_Assoc"/>
</dbReference>
<evidence type="ECO:0000256" key="1">
    <source>
        <dbReference type="SAM" id="Phobius"/>
    </source>
</evidence>
<reference evidence="3 4" key="1">
    <citation type="submission" date="2019-06" db="EMBL/GenBank/DDBJ databases">
        <title>Sorghum-associated microbial communities from plants grown in Nebraska, USA.</title>
        <authorList>
            <person name="Schachtman D."/>
        </authorList>
    </citation>
    <scope>NUCLEOTIDE SEQUENCE [LARGE SCALE GENOMIC DNA]</scope>
    <source>
        <strain evidence="3 4">2482</strain>
    </source>
</reference>
<dbReference type="AlphaFoldDB" id="A0A561CXF0"/>
<feature type="transmembrane region" description="Helical" evidence="1">
    <location>
        <begin position="134"/>
        <end position="165"/>
    </location>
</feature>
<dbReference type="RefSeq" id="WP_144567147.1">
    <property type="nucleotide sequence ID" value="NZ_VIVN01000012.1"/>
</dbReference>
<evidence type="ECO:0000313" key="3">
    <source>
        <dbReference type="EMBL" id="TWD95724.1"/>
    </source>
</evidence>
<dbReference type="PANTHER" id="PTHR30590:SF3">
    <property type="entry name" value="HYPOTHETICAL MEMBRANE SPANNING PROTEIN"/>
    <property type="match status" value="1"/>
</dbReference>
<organism evidence="3 4">
    <name type="scientific">Neobacillus bataviensis</name>
    <dbReference type="NCBI Taxonomy" id="220685"/>
    <lineage>
        <taxon>Bacteria</taxon>
        <taxon>Bacillati</taxon>
        <taxon>Bacillota</taxon>
        <taxon>Bacilli</taxon>
        <taxon>Bacillales</taxon>
        <taxon>Bacillaceae</taxon>
        <taxon>Neobacillus</taxon>
    </lineage>
</organism>
<proteinExistence type="predicted"/>
<dbReference type="Pfam" id="PF04235">
    <property type="entry name" value="DUF418"/>
    <property type="match status" value="1"/>
</dbReference>
<feature type="transmembrane region" description="Helical" evidence="1">
    <location>
        <begin position="217"/>
        <end position="240"/>
    </location>
</feature>
<feature type="transmembrane region" description="Helical" evidence="1">
    <location>
        <begin position="285"/>
        <end position="307"/>
    </location>
</feature>
<keyword evidence="1" id="KW-0812">Transmembrane</keyword>
<feature type="transmembrane region" description="Helical" evidence="1">
    <location>
        <begin position="87"/>
        <end position="104"/>
    </location>
</feature>
<sequence>MSAIEDNERIDVLDYLRGFALLGIILVNIGPLLSANPPAANSADAAYWRFLYLFMEGRFYTIFTFLFGVGLFLFIDRANTKGKKGQVLFVRRLIVLFIFGWGHVQFHPGEALTIYAVSGLILLPFYKVNRNVNFIFGVIMLVVLGLFAAKIFMVIPLMLLGIAAGQYHLFQRIRHHIKATAVFTVIMLVLSLAGLTFQYQSAPSPADVTNSIQTQQFMSIGITIGPVISAFYAGCIVMLIQIPFFRKLLAPLKSYGRMAFTNYLMQTTLILLAGKILQLQNHINYLQTLYICLAIYVIQLIYSTLWLRYFKFGPMEWVWRALTYLELPPMRK</sequence>
<feature type="transmembrane region" description="Helical" evidence="1">
    <location>
        <begin position="12"/>
        <end position="30"/>
    </location>
</feature>
<keyword evidence="1" id="KW-1133">Transmembrane helix</keyword>
<feature type="transmembrane region" description="Helical" evidence="1">
    <location>
        <begin position="260"/>
        <end position="279"/>
    </location>
</feature>
<evidence type="ECO:0000259" key="2">
    <source>
        <dbReference type="Pfam" id="PF04235"/>
    </source>
</evidence>
<dbReference type="Proteomes" id="UP000319671">
    <property type="component" value="Unassembled WGS sequence"/>
</dbReference>
<evidence type="ECO:0000313" key="4">
    <source>
        <dbReference type="Proteomes" id="UP000319671"/>
    </source>
</evidence>
<keyword evidence="4" id="KW-1185">Reference proteome</keyword>
<feature type="transmembrane region" description="Helical" evidence="1">
    <location>
        <begin position="50"/>
        <end position="75"/>
    </location>
</feature>
<keyword evidence="1" id="KW-0472">Membrane</keyword>
<dbReference type="InterPro" id="IPR007349">
    <property type="entry name" value="DUF418"/>
</dbReference>
<dbReference type="PANTHER" id="PTHR30590">
    <property type="entry name" value="INNER MEMBRANE PROTEIN"/>
    <property type="match status" value="1"/>
</dbReference>
<protein>
    <submittedName>
        <fullName evidence="3">Putative membrane protein YeiB</fullName>
    </submittedName>
</protein>